<reference evidence="3 4" key="1">
    <citation type="submission" date="2020-12" db="EMBL/GenBank/DDBJ databases">
        <title>Enhanced detection system for hospital associated transmission using whole genome sequencing surveillance.</title>
        <authorList>
            <person name="Harrison L.H."/>
            <person name="Van Tyne D."/>
            <person name="Marsh J.W."/>
            <person name="Griffith M.P."/>
            <person name="Snyder D.J."/>
            <person name="Cooper V.S."/>
            <person name="Mustapha M."/>
        </authorList>
    </citation>
    <scope>NUCLEOTIDE SEQUENCE [LARGE SCALE GENOMIC DNA]</scope>
    <source>
        <strain evidence="3 4">SER00238</strain>
    </source>
</reference>
<dbReference type="InterPro" id="IPR028238">
    <property type="entry name" value="Ntox46"/>
</dbReference>
<dbReference type="EMBL" id="JAEHSL010000002">
    <property type="protein sequence ID" value="MBI6179671.1"/>
    <property type="molecule type" value="Genomic_DNA"/>
</dbReference>
<keyword evidence="1" id="KW-0472">Membrane</keyword>
<dbReference type="Pfam" id="PF15538">
    <property type="entry name" value="Ntox46"/>
    <property type="match status" value="1"/>
</dbReference>
<feature type="domain" description="Bacterial toxin 46" evidence="2">
    <location>
        <begin position="251"/>
        <end position="406"/>
    </location>
</feature>
<dbReference type="Proteomes" id="UP000639004">
    <property type="component" value="Unassembled WGS sequence"/>
</dbReference>
<name>A0ABS0TMU0_SERPR</name>
<dbReference type="Gene3D" id="2.60.200.60">
    <property type="match status" value="1"/>
</dbReference>
<dbReference type="Pfam" id="PF05488">
    <property type="entry name" value="PAAR_motif"/>
    <property type="match status" value="1"/>
</dbReference>
<organism evidence="3 4">
    <name type="scientific">Serratia proteamaculans</name>
    <dbReference type="NCBI Taxonomy" id="28151"/>
    <lineage>
        <taxon>Bacteria</taxon>
        <taxon>Pseudomonadati</taxon>
        <taxon>Pseudomonadota</taxon>
        <taxon>Gammaproteobacteria</taxon>
        <taxon>Enterobacterales</taxon>
        <taxon>Yersiniaceae</taxon>
        <taxon>Serratia</taxon>
    </lineage>
</organism>
<dbReference type="RefSeq" id="WP_129938293.1">
    <property type="nucleotide sequence ID" value="NZ_CAMITK010000001.1"/>
</dbReference>
<evidence type="ECO:0000259" key="2">
    <source>
        <dbReference type="Pfam" id="PF15538"/>
    </source>
</evidence>
<keyword evidence="1" id="KW-0812">Transmembrane</keyword>
<comment type="caution">
    <text evidence="3">The sequence shown here is derived from an EMBL/GenBank/DDBJ whole genome shotgun (WGS) entry which is preliminary data.</text>
</comment>
<evidence type="ECO:0000313" key="3">
    <source>
        <dbReference type="EMBL" id="MBI6179671.1"/>
    </source>
</evidence>
<feature type="transmembrane region" description="Helical" evidence="1">
    <location>
        <begin position="45"/>
        <end position="65"/>
    </location>
</feature>
<protein>
    <submittedName>
        <fullName evidence="3">PAAR domain-containing protein</fullName>
    </submittedName>
</protein>
<accession>A0ABS0TMU0</accession>
<dbReference type="CDD" id="cd14742">
    <property type="entry name" value="PAAR_RHS"/>
    <property type="match status" value="1"/>
</dbReference>
<sequence>MSELSAARELDEIAHTASEGWMIAGLIGGAIVGAALIAVTGGTAAVAVAAVVAGASAGGGLGEVLGSMSWAPRHVTGVLADGSPNVYINGRPAIRAHISTGECSEDGPAKKVVAQGSAKVYINDFPAARINDLLACSAEIHTGSPNVIIGGEQEQTDDIEPEIPDWVNWTLLAAGAGATAILATPAIAILGTLGGLGGGFAGSLIGGAFFGEGSDGQKWSMLAGGFVGGFAGGKGGAKFDAFRQTKAVSARRAYLNEKFGRTGDLNKDIYIRGNVEKVTNFMKKQGITENKVPEYMEGINLNERVSIESVNRGKLAYQNQVAGNWQGNWYSLDKNTPPTKLGINPEGNIYGTETKASKVTTSYQAHQSVEMLRSTANPALDTWSIPKEPFQTEGGGIQWFSTNKDVWSKIE</sequence>
<feature type="transmembrane region" description="Helical" evidence="1">
    <location>
        <begin position="21"/>
        <end position="39"/>
    </location>
</feature>
<dbReference type="InterPro" id="IPR008727">
    <property type="entry name" value="PAAR_motif"/>
</dbReference>
<keyword evidence="4" id="KW-1185">Reference proteome</keyword>
<gene>
    <name evidence="3" type="ORF">JEQ07_04515</name>
</gene>
<evidence type="ECO:0000313" key="4">
    <source>
        <dbReference type="Proteomes" id="UP000639004"/>
    </source>
</evidence>
<proteinExistence type="predicted"/>
<keyword evidence="1" id="KW-1133">Transmembrane helix</keyword>
<evidence type="ECO:0000256" key="1">
    <source>
        <dbReference type="SAM" id="Phobius"/>
    </source>
</evidence>